<dbReference type="Proteomes" id="UP000076078">
    <property type="component" value="Unassembled WGS sequence"/>
</dbReference>
<protein>
    <recommendedName>
        <fullName evidence="4">FNIP repeat-containing protein</fullName>
    </recommendedName>
</protein>
<dbReference type="Pfam" id="PF05725">
    <property type="entry name" value="FNIP"/>
    <property type="match status" value="5"/>
</dbReference>
<dbReference type="SUPFAM" id="SSF52058">
    <property type="entry name" value="L domain-like"/>
    <property type="match status" value="2"/>
</dbReference>
<gene>
    <name evidence="2" type="ORF">DLAC_09957</name>
</gene>
<evidence type="ECO:0000313" key="3">
    <source>
        <dbReference type="Proteomes" id="UP000076078"/>
    </source>
</evidence>
<comment type="caution">
    <text evidence="2">The sequence shown here is derived from an EMBL/GenBank/DDBJ whole genome shotgun (WGS) entry which is preliminary data.</text>
</comment>
<dbReference type="InterPro" id="IPR008615">
    <property type="entry name" value="FNIP"/>
</dbReference>
<evidence type="ECO:0008006" key="4">
    <source>
        <dbReference type="Google" id="ProtNLM"/>
    </source>
</evidence>
<dbReference type="STRING" id="361077.A0A151Z5R7"/>
<dbReference type="PANTHER" id="PTHR32134">
    <property type="entry name" value="FNIP REPEAT-CONTAINING PROTEIN"/>
    <property type="match status" value="1"/>
</dbReference>
<name>A0A151Z5R7_TIELA</name>
<organism evidence="2 3">
    <name type="scientific">Tieghemostelium lacteum</name>
    <name type="common">Slime mold</name>
    <name type="synonym">Dictyostelium lacteum</name>
    <dbReference type="NCBI Taxonomy" id="361077"/>
    <lineage>
        <taxon>Eukaryota</taxon>
        <taxon>Amoebozoa</taxon>
        <taxon>Evosea</taxon>
        <taxon>Eumycetozoa</taxon>
        <taxon>Dictyostelia</taxon>
        <taxon>Dictyosteliales</taxon>
        <taxon>Raperosteliaceae</taxon>
        <taxon>Tieghemostelium</taxon>
    </lineage>
</organism>
<dbReference type="PANTHER" id="PTHR32134:SF180">
    <property type="entry name" value="FNIP REPEAT-CONTAINING PROTEIN"/>
    <property type="match status" value="1"/>
</dbReference>
<proteinExistence type="predicted"/>
<dbReference type="InterPro" id="IPR051251">
    <property type="entry name" value="STK_FNIP-Repeat"/>
</dbReference>
<dbReference type="InParanoid" id="A0A151Z5R7"/>
<keyword evidence="3" id="KW-1185">Reference proteome</keyword>
<evidence type="ECO:0000256" key="1">
    <source>
        <dbReference type="ARBA" id="ARBA00022737"/>
    </source>
</evidence>
<reference evidence="2 3" key="1">
    <citation type="submission" date="2015-12" db="EMBL/GenBank/DDBJ databases">
        <title>Dictyostelia acquired genes for synthesis and detection of signals that induce cell-type specialization by lateral gene transfer from prokaryotes.</title>
        <authorList>
            <person name="Gloeckner G."/>
            <person name="Schaap P."/>
        </authorList>
    </citation>
    <scope>NUCLEOTIDE SEQUENCE [LARGE SCALE GENOMIC DNA]</scope>
    <source>
        <strain evidence="2 3">TK</strain>
    </source>
</reference>
<dbReference type="InterPro" id="IPR032675">
    <property type="entry name" value="LRR_dom_sf"/>
</dbReference>
<sequence length="607" mass="69556">MMVDEKISLEINCTRDDIKNQTDKFPLFLRNHILLARLLSYVNDRNKLSVLSSCKFLLASREKVNLIQPIQFRYCTVLTHFRSSIKSISVYNNRDLYTLSNKLSKFPTSTKWKSVNSLAIHVFTIHNSLPSLTTFPSTLTKLNINSIRGIELLPGTIPSSVKYLSLGNWSDLSVIPGSIPTSVTHLHLGENKLLIADLIPNSVTHLQMQFKYDSLAGSEHIPESVVDLAINDCGFSETVKNSLKPSIRHLTFLTATNEMTYSYRTYDPRNLFPQGITHLNYGFHGNNRSEVTYDKAIPYTVTHLKLPEFFNCPLFELYYVCNLENLVTSRDFNRPINNSEFPDSLKYIRFGFDFNKYFLPGTFPKSVTHLTFGFRFNQSISTMNLPSNIVYLHLDYNFNQPIDDLPEHLEFMALGREFSHPIETLPKSLKTLIIKSNVPILQLNALENLEKLALVGTFNMPLNQITFPNNLKYLQLGDDFNQVIQPLELPSLLTDLIIGNSFSQKLVENSLPASLKTLTVGNSFPDDKSQFNLDTIPRGITNITLPHRIYLRSLVTIYQLFEDNQLPSPLVNKTLPLNLDENLFNDYSRSYEDTWFHTADKQWWKIG</sequence>
<evidence type="ECO:0000313" key="2">
    <source>
        <dbReference type="EMBL" id="KYQ89299.1"/>
    </source>
</evidence>
<accession>A0A151Z5R7</accession>
<dbReference type="EMBL" id="LODT01000041">
    <property type="protein sequence ID" value="KYQ89299.1"/>
    <property type="molecule type" value="Genomic_DNA"/>
</dbReference>
<dbReference type="Gene3D" id="3.80.10.10">
    <property type="entry name" value="Ribonuclease Inhibitor"/>
    <property type="match status" value="1"/>
</dbReference>
<keyword evidence="1" id="KW-0677">Repeat</keyword>
<dbReference type="AlphaFoldDB" id="A0A151Z5R7"/>